<name>A0A2T6C164_9FLAO</name>
<proteinExistence type="predicted"/>
<comment type="caution">
    <text evidence="2">The sequence shown here is derived from an EMBL/GenBank/DDBJ whole genome shotgun (WGS) entry which is preliminary data.</text>
</comment>
<dbReference type="RefSeq" id="WP_108114288.1">
    <property type="nucleotide sequence ID" value="NZ_QBKT01000003.1"/>
</dbReference>
<evidence type="ECO:0000313" key="2">
    <source>
        <dbReference type="EMBL" id="PTX62060.1"/>
    </source>
</evidence>
<accession>A0A2T6C164</accession>
<keyword evidence="3" id="KW-1185">Reference proteome</keyword>
<reference evidence="2 3" key="1">
    <citation type="submission" date="2018-04" db="EMBL/GenBank/DDBJ databases">
        <title>Genomic Encyclopedia of Archaeal and Bacterial Type Strains, Phase II (KMG-II): from individual species to whole genera.</title>
        <authorList>
            <person name="Goeker M."/>
        </authorList>
    </citation>
    <scope>NUCLEOTIDE SEQUENCE [LARGE SCALE GENOMIC DNA]</scope>
    <source>
        <strain evidence="2 3">DSM 25731</strain>
    </source>
</reference>
<dbReference type="EMBL" id="QBKT01000003">
    <property type="protein sequence ID" value="PTX62060.1"/>
    <property type="molecule type" value="Genomic_DNA"/>
</dbReference>
<keyword evidence="1" id="KW-0812">Transmembrane</keyword>
<evidence type="ECO:0000313" key="3">
    <source>
        <dbReference type="Proteomes" id="UP000244090"/>
    </source>
</evidence>
<feature type="transmembrane region" description="Helical" evidence="1">
    <location>
        <begin position="88"/>
        <end position="107"/>
    </location>
</feature>
<dbReference type="Proteomes" id="UP000244090">
    <property type="component" value="Unassembled WGS sequence"/>
</dbReference>
<evidence type="ECO:0000256" key="1">
    <source>
        <dbReference type="SAM" id="Phobius"/>
    </source>
</evidence>
<dbReference type="AlphaFoldDB" id="A0A2T6C164"/>
<organism evidence="2 3">
    <name type="scientific">Kordia periserrulae</name>
    <dbReference type="NCBI Taxonomy" id="701523"/>
    <lineage>
        <taxon>Bacteria</taxon>
        <taxon>Pseudomonadati</taxon>
        <taxon>Bacteroidota</taxon>
        <taxon>Flavobacteriia</taxon>
        <taxon>Flavobacteriales</taxon>
        <taxon>Flavobacteriaceae</taxon>
        <taxon>Kordia</taxon>
    </lineage>
</organism>
<protein>
    <submittedName>
        <fullName evidence="2">Uncharacterized protein</fullName>
    </submittedName>
</protein>
<sequence length="159" mass="18610">MKIFPVKKQYFRLHDTQAETLERLKRRTEKSESLTSNFTDKSFRGIIERNTFKLISSKIGKGAFCVMKGTVETHTGYVTVEIHKVVRIPLSIMFLFPPIGLTIAILIDMEKFHPILIIVGIVQMFIIWFIFTRVVFKFLSNQSLQRLRDVLDVEWTDKN</sequence>
<keyword evidence="1" id="KW-1133">Transmembrane helix</keyword>
<gene>
    <name evidence="2" type="ORF">C8N46_103158</name>
</gene>
<feature type="transmembrane region" description="Helical" evidence="1">
    <location>
        <begin position="113"/>
        <end position="136"/>
    </location>
</feature>
<keyword evidence="1" id="KW-0472">Membrane</keyword>
<dbReference type="OrthoDB" id="1431520at2"/>